<dbReference type="InterPro" id="IPR003594">
    <property type="entry name" value="HATPase_dom"/>
</dbReference>
<evidence type="ECO:0000259" key="9">
    <source>
        <dbReference type="PROSITE" id="PS50113"/>
    </source>
</evidence>
<feature type="domain" description="PAC" evidence="9">
    <location>
        <begin position="588"/>
        <end position="641"/>
    </location>
</feature>
<organism evidence="10 11">
    <name type="scientific">Stutzerimonas azotifigens</name>
    <dbReference type="NCBI Taxonomy" id="291995"/>
    <lineage>
        <taxon>Bacteria</taxon>
        <taxon>Pseudomonadati</taxon>
        <taxon>Pseudomonadota</taxon>
        <taxon>Gammaproteobacteria</taxon>
        <taxon>Pseudomonadales</taxon>
        <taxon>Pseudomonadaceae</taxon>
        <taxon>Stutzerimonas</taxon>
    </lineage>
</organism>
<dbReference type="Pfam" id="PF00512">
    <property type="entry name" value="HisKA"/>
    <property type="match status" value="1"/>
</dbReference>
<dbReference type="SUPFAM" id="SSF55785">
    <property type="entry name" value="PYP-like sensor domain (PAS domain)"/>
    <property type="match status" value="6"/>
</dbReference>
<dbReference type="InterPro" id="IPR005467">
    <property type="entry name" value="His_kinase_dom"/>
</dbReference>
<evidence type="ECO:0000256" key="1">
    <source>
        <dbReference type="ARBA" id="ARBA00000085"/>
    </source>
</evidence>
<dbReference type="EC" id="2.7.13.3" evidence="2"/>
<gene>
    <name evidence="10" type="ORF">G7026_06240</name>
</gene>
<dbReference type="Pfam" id="PF00989">
    <property type="entry name" value="PAS"/>
    <property type="match status" value="1"/>
</dbReference>
<dbReference type="Gene3D" id="3.30.565.10">
    <property type="entry name" value="Histidine kinase-like ATPase, C-terminal domain"/>
    <property type="match status" value="1"/>
</dbReference>
<dbReference type="InterPro" id="IPR036097">
    <property type="entry name" value="HisK_dim/P_sf"/>
</dbReference>
<keyword evidence="3" id="KW-0597">Phosphoprotein</keyword>
<dbReference type="SMART" id="SM00091">
    <property type="entry name" value="PAS"/>
    <property type="match status" value="6"/>
</dbReference>
<dbReference type="Proteomes" id="UP000786387">
    <property type="component" value="Unassembled WGS sequence"/>
</dbReference>
<dbReference type="SMART" id="SM00387">
    <property type="entry name" value="HATPase_c"/>
    <property type="match status" value="1"/>
</dbReference>
<evidence type="ECO:0000256" key="6">
    <source>
        <dbReference type="SAM" id="Phobius"/>
    </source>
</evidence>
<feature type="domain" description="PAC" evidence="9">
    <location>
        <begin position="1109"/>
        <end position="1159"/>
    </location>
</feature>
<keyword evidence="4" id="KW-0808">Transferase</keyword>
<dbReference type="InterPro" id="IPR003661">
    <property type="entry name" value="HisK_dim/P_dom"/>
</dbReference>
<evidence type="ECO:0000256" key="2">
    <source>
        <dbReference type="ARBA" id="ARBA00012438"/>
    </source>
</evidence>
<dbReference type="PRINTS" id="PR00344">
    <property type="entry name" value="BCTRLSENSOR"/>
</dbReference>
<dbReference type="Pfam" id="PF08447">
    <property type="entry name" value="PAS_3"/>
    <property type="match status" value="3"/>
</dbReference>
<feature type="domain" description="PAC" evidence="9">
    <location>
        <begin position="860"/>
        <end position="912"/>
    </location>
</feature>
<feature type="domain" description="PAS" evidence="8">
    <location>
        <begin position="642"/>
        <end position="714"/>
    </location>
</feature>
<dbReference type="SUPFAM" id="SSF55874">
    <property type="entry name" value="ATPase domain of HSP90 chaperone/DNA topoisomerase II/histidine kinase"/>
    <property type="match status" value="1"/>
</dbReference>
<comment type="catalytic activity">
    <reaction evidence="1">
        <text>ATP + protein L-histidine = ADP + protein N-phospho-L-histidine.</text>
        <dbReference type="EC" id="2.7.13.3"/>
    </reaction>
</comment>
<dbReference type="InterPro" id="IPR000700">
    <property type="entry name" value="PAS-assoc_C"/>
</dbReference>
<dbReference type="PROSITE" id="PS50112">
    <property type="entry name" value="PAS"/>
    <property type="match status" value="3"/>
</dbReference>
<accession>A0ABR5YYC5</accession>
<dbReference type="InterPro" id="IPR013655">
    <property type="entry name" value="PAS_fold_3"/>
</dbReference>
<dbReference type="PROSITE" id="PS50109">
    <property type="entry name" value="HIS_KIN"/>
    <property type="match status" value="1"/>
</dbReference>
<protein>
    <recommendedName>
        <fullName evidence="2">histidine kinase</fullName>
        <ecNumber evidence="2">2.7.13.3</ecNumber>
    </recommendedName>
</protein>
<dbReference type="CDD" id="cd16922">
    <property type="entry name" value="HATPase_EvgS-ArcB-TorS-like"/>
    <property type="match status" value="1"/>
</dbReference>
<dbReference type="PANTHER" id="PTHR43304">
    <property type="entry name" value="PHYTOCHROME-LIKE PROTEIN CPH1"/>
    <property type="match status" value="1"/>
</dbReference>
<name>A0ABR5YYC5_9GAMM</name>
<evidence type="ECO:0000313" key="10">
    <source>
        <dbReference type="EMBL" id="MBA1272947.1"/>
    </source>
</evidence>
<dbReference type="InterPro" id="IPR052162">
    <property type="entry name" value="Sensor_kinase/Photoreceptor"/>
</dbReference>
<keyword evidence="11" id="KW-1185">Reference proteome</keyword>
<dbReference type="Pfam" id="PF02518">
    <property type="entry name" value="HATPase_c"/>
    <property type="match status" value="1"/>
</dbReference>
<dbReference type="CDD" id="cd00130">
    <property type="entry name" value="PAS"/>
    <property type="match status" value="6"/>
</dbReference>
<dbReference type="Pfam" id="PF13426">
    <property type="entry name" value="PAS_9"/>
    <property type="match status" value="2"/>
</dbReference>
<evidence type="ECO:0000259" key="8">
    <source>
        <dbReference type="PROSITE" id="PS50112"/>
    </source>
</evidence>
<keyword evidence="6" id="KW-1133">Transmembrane helix</keyword>
<dbReference type="InterPro" id="IPR000014">
    <property type="entry name" value="PAS"/>
</dbReference>
<dbReference type="NCBIfam" id="TIGR00229">
    <property type="entry name" value="sensory_box"/>
    <property type="match status" value="5"/>
</dbReference>
<feature type="domain" description="PAC" evidence="9">
    <location>
        <begin position="731"/>
        <end position="783"/>
    </location>
</feature>
<feature type="domain" description="PAS" evidence="8">
    <location>
        <begin position="1037"/>
        <end position="1090"/>
    </location>
</feature>
<dbReference type="CDD" id="cd00082">
    <property type="entry name" value="HisKA"/>
    <property type="match status" value="1"/>
</dbReference>
<keyword evidence="6" id="KW-0812">Transmembrane</keyword>
<evidence type="ECO:0000259" key="7">
    <source>
        <dbReference type="PROSITE" id="PS50109"/>
    </source>
</evidence>
<feature type="domain" description="PAS" evidence="8">
    <location>
        <begin position="784"/>
        <end position="845"/>
    </location>
</feature>
<feature type="domain" description="PAC" evidence="9">
    <location>
        <begin position="985"/>
        <end position="1036"/>
    </location>
</feature>
<dbReference type="Gene3D" id="1.10.287.130">
    <property type="match status" value="1"/>
</dbReference>
<dbReference type="PANTHER" id="PTHR43304:SF1">
    <property type="entry name" value="PAC DOMAIN-CONTAINING PROTEIN"/>
    <property type="match status" value="1"/>
</dbReference>
<dbReference type="SMART" id="SM00388">
    <property type="entry name" value="HisKA"/>
    <property type="match status" value="1"/>
</dbReference>
<keyword evidence="5" id="KW-0418">Kinase</keyword>
<dbReference type="EMBL" id="JAAMRF010000003">
    <property type="protein sequence ID" value="MBA1272947.1"/>
    <property type="molecule type" value="Genomic_DNA"/>
</dbReference>
<reference evidence="10 11" key="1">
    <citation type="submission" date="2020-02" db="EMBL/GenBank/DDBJ databases">
        <title>Synteny-based analysis reveals conserved mechanism for high triclosan tolerance in Pseudomonas, as well as instances of horizontal transfer.</title>
        <authorList>
            <person name="Mcfarland A.G."/>
            <person name="Bertucci H.K."/>
            <person name="Litmann E."/>
            <person name="Shen J."/>
            <person name="Huttenhower C."/>
            <person name="Hartmann E.M."/>
        </authorList>
    </citation>
    <scope>NUCLEOTIDE SEQUENCE [LARGE SCALE GENOMIC DNA]</scope>
    <source>
        <strain evidence="10 11">115A1</strain>
    </source>
</reference>
<evidence type="ECO:0000256" key="4">
    <source>
        <dbReference type="ARBA" id="ARBA00022679"/>
    </source>
</evidence>
<evidence type="ECO:0000256" key="3">
    <source>
        <dbReference type="ARBA" id="ARBA00022553"/>
    </source>
</evidence>
<feature type="domain" description="Histidine kinase" evidence="7">
    <location>
        <begin position="1163"/>
        <end position="1381"/>
    </location>
</feature>
<dbReference type="SUPFAM" id="SSF47384">
    <property type="entry name" value="Homodimeric domain of signal transducing histidine kinase"/>
    <property type="match status" value="1"/>
</dbReference>
<evidence type="ECO:0000256" key="5">
    <source>
        <dbReference type="ARBA" id="ARBA00022777"/>
    </source>
</evidence>
<comment type="caution">
    <text evidence="10">The sequence shown here is derived from an EMBL/GenBank/DDBJ whole genome shotgun (WGS) entry which is preliminary data.</text>
</comment>
<evidence type="ECO:0000313" key="11">
    <source>
        <dbReference type="Proteomes" id="UP000786387"/>
    </source>
</evidence>
<dbReference type="SMART" id="SM00086">
    <property type="entry name" value="PAC"/>
    <property type="match status" value="6"/>
</dbReference>
<dbReference type="InterPro" id="IPR035965">
    <property type="entry name" value="PAS-like_dom_sf"/>
</dbReference>
<dbReference type="InterPro" id="IPR004358">
    <property type="entry name" value="Sig_transdc_His_kin-like_C"/>
</dbReference>
<dbReference type="InterPro" id="IPR001610">
    <property type="entry name" value="PAC"/>
</dbReference>
<sequence>MTTTKTIGTYLSPVTPLLIGTLLLSLFFAFLAYDGYRVRDGLWQQQMERQGRFQTQALQNAQQALLKQAESLAGTLAHDTEMLEVVRQIDAQLRSGAATDAPAVQALRQRLHAILAPSWQAMAQHQVRQLDVYWGEAGKTLLRLHDPQAHGDDVAQHRELLRSVLEQGRPASGLDIARHGAGNRAIVPLRASDDPTSAVIGALEVGLDILPDLDVLQKQLDAGLALIVDRRTLEQSLWKKPQGQPLGDGGDWLLDSRSADELPDWVERKLLSSSEQGSAARQLESGNRYFLLNQLSLRDVRGEQDPTRPPLATAMVWHDISEQREEHEAGNHRLFRKWASAWLLAELLLLALILLHRWRLNAQREHLLAREHQQRERAELLERTQKITSLLPGMVYQMIRTAEGEYSFPYVSEGCRELYGVSAEALMQNPSLAFARIHPDDLGSVHQTIGDWSAKLRSGSFEYRIVHPQKGTIWAAGYATAEARDDGSVLWHGFIADTTERKAIDQRIKVERQRMTGVLEATQAGTWEWNVQTGALTINPRWAEIVGHTLESLAPIDIAIWARMVHPDDELAAAEALGWHFHGEQALFEHDYRMQHRDGHWVWVRARGQVLSRNAEGEPLMMYGTLKDVSREREQEDAIRRTRAFLEAVVDSSSEVAIIATDPKGTITLFNAGAELLLGYQAHDVVGTLNATALLPEAQLAERARALSAALGRPIEGFETLSAIARTGTPETRHWTYPHRNGTVRQLNLTISTITDANGQLIGFLGFASDVTELMETTRALQKSESRFRAMVSNLPGVVYNSRTDDGQTMSYLSEGIERLTGYRVDELIDSRVRSFASLVHPEDRPAFDAPRQLQRENVFERTYRLVNAEQQVVWVREQGRAQRNRKGEIIGYDGFIWDISQRVLAESALRLTQERFAALYRLAPVGIMLSRLSDARMLEWNPQLCRMSGYDDSALTNLDFLSLMPALAGDSQALNALIRDGFHGPYETLLRHADGTQVPVLLNGALMTGDDGQPLVWSIIQDITERAQAEQEVQERERYLRLLIANVIDAIIITDNNGTIETFNHAAERTFGYLEHEVLGRPLSLLLPETVALCNGQPDDHLSERQALDRELTAIRRDGEPFTVELRVSQVSHDGTRKYIGLVRDITERKRIERMKSEFVSIVSHELRTPLTSISGALGLINGGALGELSGPMRQMLGIAHQNSLRLGRLIDDLLDMDKLVAGKMAFNLRPLPLAPLLEEALRSHQAYAEQHQVRFVLEPVRDWQVMADETRLEQVLANFLSNAAKFSPPGEVVIVAVRAQGNGVRVSVTDRGPGIAPEFETRIFQKFSQADSSDTRQKGGTGLGLAISKELVERMHGRIGFDSRPGQGASFWFELPLADEVAETTR</sequence>
<dbReference type="Gene3D" id="3.30.450.20">
    <property type="entry name" value="PAS domain"/>
    <property type="match status" value="6"/>
</dbReference>
<keyword evidence="6" id="KW-0472">Membrane</keyword>
<dbReference type="InterPro" id="IPR013767">
    <property type="entry name" value="PAS_fold"/>
</dbReference>
<feature type="transmembrane region" description="Helical" evidence="6">
    <location>
        <begin position="14"/>
        <end position="33"/>
    </location>
</feature>
<dbReference type="PROSITE" id="PS50113">
    <property type="entry name" value="PAC"/>
    <property type="match status" value="5"/>
</dbReference>
<proteinExistence type="predicted"/>
<dbReference type="InterPro" id="IPR036890">
    <property type="entry name" value="HATPase_C_sf"/>
</dbReference>